<dbReference type="Proteomes" id="UP000812287">
    <property type="component" value="Unassembled WGS sequence"/>
</dbReference>
<dbReference type="RefSeq" id="XP_043034956.1">
    <property type="nucleotide sequence ID" value="XM_043179546.1"/>
</dbReference>
<dbReference type="GeneID" id="66101840"/>
<protein>
    <submittedName>
        <fullName evidence="2">Uncharacterized protein</fullName>
    </submittedName>
</protein>
<dbReference type="EMBL" id="MU250559">
    <property type="protein sequence ID" value="KAG7441456.1"/>
    <property type="molecule type" value="Genomic_DNA"/>
</dbReference>
<keyword evidence="3" id="KW-1185">Reference proteome</keyword>
<reference evidence="2" key="1">
    <citation type="submission" date="2020-11" db="EMBL/GenBank/DDBJ databases">
        <title>Adaptations for nitrogen fixation in a non-lichenized fungal sporocarp promotes dispersal by wood-feeding termites.</title>
        <authorList>
            <consortium name="DOE Joint Genome Institute"/>
            <person name="Koch R.A."/>
            <person name="Yoon G."/>
            <person name="Arayal U."/>
            <person name="Lail K."/>
            <person name="Amirebrahimi M."/>
            <person name="Labutti K."/>
            <person name="Lipzen A."/>
            <person name="Riley R."/>
            <person name="Barry K."/>
            <person name="Henrissat B."/>
            <person name="Grigoriev I.V."/>
            <person name="Herr J.R."/>
            <person name="Aime M.C."/>
        </authorList>
    </citation>
    <scope>NUCLEOTIDE SEQUENCE</scope>
    <source>
        <strain evidence="2">MCA 3950</strain>
    </source>
</reference>
<evidence type="ECO:0000313" key="3">
    <source>
        <dbReference type="Proteomes" id="UP000812287"/>
    </source>
</evidence>
<accession>A0A9P8AN72</accession>
<organism evidence="2 3">
    <name type="scientific">Guyanagaster necrorhizus</name>
    <dbReference type="NCBI Taxonomy" id="856835"/>
    <lineage>
        <taxon>Eukaryota</taxon>
        <taxon>Fungi</taxon>
        <taxon>Dikarya</taxon>
        <taxon>Basidiomycota</taxon>
        <taxon>Agaricomycotina</taxon>
        <taxon>Agaricomycetes</taxon>
        <taxon>Agaricomycetidae</taxon>
        <taxon>Agaricales</taxon>
        <taxon>Marasmiineae</taxon>
        <taxon>Physalacriaceae</taxon>
        <taxon>Guyanagaster</taxon>
    </lineage>
</organism>
<gene>
    <name evidence="2" type="ORF">BT62DRAFT_1080000</name>
</gene>
<evidence type="ECO:0000313" key="2">
    <source>
        <dbReference type="EMBL" id="KAG7441456.1"/>
    </source>
</evidence>
<proteinExistence type="predicted"/>
<dbReference type="AlphaFoldDB" id="A0A9P8AN72"/>
<sequence length="99" mass="10908">MTSAQSSAVYGELPSTRTNKTDEGAEDHILSEGDVISVKRILNNYLPVEIVDDILDFAQDISKALKMPIDLYRGDLELPEDVSSAVGAAKVRSREERSR</sequence>
<comment type="caution">
    <text evidence="2">The sequence shown here is derived from an EMBL/GenBank/DDBJ whole genome shotgun (WGS) entry which is preliminary data.</text>
</comment>
<evidence type="ECO:0000256" key="1">
    <source>
        <dbReference type="SAM" id="MobiDB-lite"/>
    </source>
</evidence>
<dbReference type="OrthoDB" id="66095at2759"/>
<feature type="region of interest" description="Disordered" evidence="1">
    <location>
        <begin position="1"/>
        <end position="26"/>
    </location>
</feature>
<name>A0A9P8AN72_9AGAR</name>